<dbReference type="SUPFAM" id="SSF82714">
    <property type="entry name" value="Multidrug efflux transporter AcrB TolC docking domain, DN and DC subdomains"/>
    <property type="match status" value="2"/>
</dbReference>
<keyword evidence="10" id="KW-1185">Reference proteome</keyword>
<keyword evidence="5 8" id="KW-0812">Transmembrane</keyword>
<organism evidence="9 10">
    <name type="scientific">Dysgonomonas alginatilytica</name>
    <dbReference type="NCBI Taxonomy" id="1605892"/>
    <lineage>
        <taxon>Bacteria</taxon>
        <taxon>Pseudomonadati</taxon>
        <taxon>Bacteroidota</taxon>
        <taxon>Bacteroidia</taxon>
        <taxon>Bacteroidales</taxon>
        <taxon>Dysgonomonadaceae</taxon>
        <taxon>Dysgonomonas</taxon>
    </lineage>
</organism>
<evidence type="ECO:0000256" key="1">
    <source>
        <dbReference type="ARBA" id="ARBA00004429"/>
    </source>
</evidence>
<evidence type="ECO:0000313" key="9">
    <source>
        <dbReference type="EMBL" id="PXV66324.1"/>
    </source>
</evidence>
<gene>
    <name evidence="9" type="ORF">CLV62_10575</name>
</gene>
<evidence type="ECO:0000256" key="3">
    <source>
        <dbReference type="ARBA" id="ARBA00022475"/>
    </source>
</evidence>
<feature type="transmembrane region" description="Helical" evidence="8">
    <location>
        <begin position="12"/>
        <end position="32"/>
    </location>
</feature>
<feature type="transmembrane region" description="Helical" evidence="8">
    <location>
        <begin position="430"/>
        <end position="450"/>
    </location>
</feature>
<evidence type="ECO:0000256" key="7">
    <source>
        <dbReference type="ARBA" id="ARBA00023136"/>
    </source>
</evidence>
<feature type="transmembrane region" description="Helical" evidence="8">
    <location>
        <begin position="845"/>
        <end position="864"/>
    </location>
</feature>
<dbReference type="GO" id="GO:0005886">
    <property type="term" value="C:plasma membrane"/>
    <property type="evidence" value="ECO:0007669"/>
    <property type="project" value="UniProtKB-SubCell"/>
</dbReference>
<feature type="transmembrane region" description="Helical" evidence="8">
    <location>
        <begin position="974"/>
        <end position="1000"/>
    </location>
</feature>
<feature type="transmembrane region" description="Helical" evidence="8">
    <location>
        <begin position="897"/>
        <end position="922"/>
    </location>
</feature>
<evidence type="ECO:0000256" key="6">
    <source>
        <dbReference type="ARBA" id="ARBA00022989"/>
    </source>
</evidence>
<sequence>MTISELSIRRPVLSTVFMLIIFILGMIGYTYLGVREYPNIDNPIITVSVSYPGANAEIIESQITEPLEQNINGIPGIRSLVSSSSQGSSNITVEFELNVDLETAANDVRDKVSRAQRYLPNDCDPPTVSKADADANPIIQMTVQSGKRSLLELSEIAELTIKERLQTIPNVSAVEIWGQHRYSMRLWLDPVKMAAYGITPMDVKSAIDRENVELPSGSIEGDKIELSIRTLGLMETPEEFNNLVIKEDNYNVVRFGNIGTAELGTENPRNIMRKNGIPMVSVVIIPQPGANQIEISDETMIRLEQMKKDLPDDVQLGIAFDNTKFIRTSIHEVEETIYIAFLLVVIIIFLFLRDWRVTLVPCVVIPISLIGAFFVMYVAGYSINVLSMLAVVLAVGLVVDDAIVVTENIYIKIEEGMAPLEAGIEGSKEILFAVISTTITLVAVFFPIVFLEGMTGRLFREFSMVIAGSVLISSFVALTFTPMLATKLLKRNDKPGWFYRVTDPFFKGMNSAYSKGLNYFLAHKFLVWPIIIITFIGIIFLGKNIPSEMAPLEDRSQVSIRVSAPEGATYEFYRDYVEKISQIVDSVVPERVSNIMRARSGGGNITVVLPDIQDRKKSQMEIADELSAPLRKETEARAFVQQQSTFGGRRTSMPIQYVLQAPNIKKLEEFIPLFMQKVNESPLFQMADVNLKFTKPETRIKIDRDKAALLGVSTRDIGQTLQYALSGQRMGYFYMNGKQYQILAEINRQQRNTPLDLKSIYLKNLNGSMIQLDNLVELEESVAPPQLYRYNRFNSATVSAGLSPGVTIGAGLNEMDRIAKETLDENFRTALAGDSKDFRESSSSLMFAFLLAIVLIFLILAAQFESFKDPLVIMLTVPLAIAGALLFMYIWGITMNIFSQIGIIMLIGLVAKNGILIVEFANQRQETGMSRLEAIQGASVQRLRPILMTSFATILGLLPLVLATAEGSNGRIAMGVAVIGGMTISTFLTVFIVPVMYLYISTDRTKKPKKNEEKA</sequence>
<dbReference type="PRINTS" id="PR00702">
    <property type="entry name" value="ACRIFLAVINRP"/>
</dbReference>
<dbReference type="Gene3D" id="3.30.70.1440">
    <property type="entry name" value="Multidrug efflux transporter AcrB pore domain"/>
    <property type="match status" value="1"/>
</dbReference>
<dbReference type="GO" id="GO:0042910">
    <property type="term" value="F:xenobiotic transmembrane transporter activity"/>
    <property type="evidence" value="ECO:0007669"/>
    <property type="project" value="TreeGrafter"/>
</dbReference>
<evidence type="ECO:0000256" key="8">
    <source>
        <dbReference type="SAM" id="Phobius"/>
    </source>
</evidence>
<dbReference type="Gene3D" id="1.20.1640.10">
    <property type="entry name" value="Multidrug efflux transporter AcrB transmembrane domain"/>
    <property type="match status" value="2"/>
</dbReference>
<evidence type="ECO:0000313" key="10">
    <source>
        <dbReference type="Proteomes" id="UP000247973"/>
    </source>
</evidence>
<dbReference type="InterPro" id="IPR027463">
    <property type="entry name" value="AcrB_DN_DC_subdom"/>
</dbReference>
<dbReference type="RefSeq" id="WP_110309985.1">
    <property type="nucleotide sequence ID" value="NZ_QICL01000005.1"/>
</dbReference>
<evidence type="ECO:0000256" key="5">
    <source>
        <dbReference type="ARBA" id="ARBA00022692"/>
    </source>
</evidence>
<dbReference type="EMBL" id="QICL01000005">
    <property type="protein sequence ID" value="PXV66324.1"/>
    <property type="molecule type" value="Genomic_DNA"/>
</dbReference>
<evidence type="ECO:0000256" key="4">
    <source>
        <dbReference type="ARBA" id="ARBA00022519"/>
    </source>
</evidence>
<dbReference type="InterPro" id="IPR001036">
    <property type="entry name" value="Acrflvin-R"/>
</dbReference>
<comment type="subcellular location">
    <subcellularLocation>
        <location evidence="1">Cell inner membrane</location>
        <topology evidence="1">Multi-pass membrane protein</topology>
    </subcellularLocation>
</comment>
<keyword evidence="4" id="KW-0997">Cell inner membrane</keyword>
<comment type="caution">
    <text evidence="9">The sequence shown here is derived from an EMBL/GenBank/DDBJ whole genome shotgun (WGS) entry which is preliminary data.</text>
</comment>
<keyword evidence="6 8" id="KW-1133">Transmembrane helix</keyword>
<dbReference type="FunFam" id="3.30.70.1430:FF:000001">
    <property type="entry name" value="Efflux pump membrane transporter"/>
    <property type="match status" value="1"/>
</dbReference>
<dbReference type="Gene3D" id="3.30.70.1320">
    <property type="entry name" value="Multidrug efflux transporter AcrB pore domain like"/>
    <property type="match status" value="1"/>
</dbReference>
<dbReference type="Gene3D" id="3.30.2090.10">
    <property type="entry name" value="Multidrug efflux transporter AcrB TolC docking domain, DN and DC subdomains"/>
    <property type="match status" value="2"/>
</dbReference>
<keyword evidence="2" id="KW-0813">Transport</keyword>
<dbReference type="SUPFAM" id="SSF82866">
    <property type="entry name" value="Multidrug efflux transporter AcrB transmembrane domain"/>
    <property type="match status" value="2"/>
</dbReference>
<dbReference type="Pfam" id="PF00873">
    <property type="entry name" value="ACR_tran"/>
    <property type="match status" value="1"/>
</dbReference>
<dbReference type="PANTHER" id="PTHR32063:SF28">
    <property type="entry name" value="BLR2861 PROTEIN"/>
    <property type="match status" value="1"/>
</dbReference>
<feature type="transmembrane region" description="Helical" evidence="8">
    <location>
        <begin position="943"/>
        <end position="962"/>
    </location>
</feature>
<feature type="transmembrane region" description="Helical" evidence="8">
    <location>
        <begin position="871"/>
        <end position="891"/>
    </location>
</feature>
<dbReference type="PANTHER" id="PTHR32063">
    <property type="match status" value="1"/>
</dbReference>
<feature type="transmembrane region" description="Helical" evidence="8">
    <location>
        <begin position="525"/>
        <end position="542"/>
    </location>
</feature>
<feature type="transmembrane region" description="Helical" evidence="8">
    <location>
        <begin position="385"/>
        <end position="410"/>
    </location>
</feature>
<feature type="transmembrane region" description="Helical" evidence="8">
    <location>
        <begin position="462"/>
        <end position="485"/>
    </location>
</feature>
<reference evidence="9 10" key="1">
    <citation type="submission" date="2018-03" db="EMBL/GenBank/DDBJ databases">
        <title>Genomic Encyclopedia of Archaeal and Bacterial Type Strains, Phase II (KMG-II): from individual species to whole genera.</title>
        <authorList>
            <person name="Goeker M."/>
        </authorList>
    </citation>
    <scope>NUCLEOTIDE SEQUENCE [LARGE SCALE GENOMIC DNA]</scope>
    <source>
        <strain evidence="9 10">DSM 100214</strain>
    </source>
</reference>
<feature type="transmembrane region" description="Helical" evidence="8">
    <location>
        <begin position="359"/>
        <end position="379"/>
    </location>
</feature>
<keyword evidence="7 8" id="KW-0472">Membrane</keyword>
<dbReference type="AlphaFoldDB" id="A0A2V3PQU0"/>
<keyword evidence="3" id="KW-1003">Cell membrane</keyword>
<dbReference type="FunFam" id="1.20.1640.10:FF:000001">
    <property type="entry name" value="Efflux pump membrane transporter"/>
    <property type="match status" value="1"/>
</dbReference>
<dbReference type="Gene3D" id="3.30.70.1430">
    <property type="entry name" value="Multidrug efflux transporter AcrB pore domain"/>
    <property type="match status" value="2"/>
</dbReference>
<feature type="transmembrane region" description="Helical" evidence="8">
    <location>
        <begin position="336"/>
        <end position="352"/>
    </location>
</feature>
<name>A0A2V3PQU0_9BACT</name>
<evidence type="ECO:0000256" key="2">
    <source>
        <dbReference type="ARBA" id="ARBA00022448"/>
    </source>
</evidence>
<dbReference type="OrthoDB" id="9758940at2"/>
<protein>
    <submittedName>
        <fullName evidence="9">Multidrug efflux pump</fullName>
    </submittedName>
</protein>
<proteinExistence type="predicted"/>
<accession>A0A2V3PQU0</accession>
<dbReference type="Proteomes" id="UP000247973">
    <property type="component" value="Unassembled WGS sequence"/>
</dbReference>
<dbReference type="SUPFAM" id="SSF82693">
    <property type="entry name" value="Multidrug efflux transporter AcrB pore domain, PN1, PN2, PC1 and PC2 subdomains"/>
    <property type="match status" value="3"/>
</dbReference>